<sequence length="407" mass="46213">MVKADLIIYNIGELVYFTEPVRKINDGNTKILHDYGIAIKDGKILEIGNSEYIKTKYESQNIINAEGNLVTSGLIDMHTHALFAGSREDELYKKLLGISYAQILKEGGGIYKTVKSTRDASFESLKNRLDKVLMNSLSNGTTTIEIKSGYGLDLENEIKMLKVINNLKDKYDIVPTLLAHVIPKEFNEEEYIDYFINKIIPEVSRLNLAKYVDVFCDENVFNMQQTRKIFNQSIKYGFRLRLHADQLKYIGCSKLINEFLIDSIDHLENCPEENLEEISKTNTVIGLLPASTISMLSDNKPRIKPIKGKALFALGSDFSANSPMISMQTAIDLAIYYLNFTPIEALAFSTINSAYSLRLENKGTIREGYDANLLIWDLENINQLGYYWGYNRIKKIVYRGNVINGSL</sequence>
<accession>L0A7L5</accession>
<dbReference type="Gene3D" id="3.20.20.140">
    <property type="entry name" value="Metal-dependent hydrolases"/>
    <property type="match status" value="1"/>
</dbReference>
<evidence type="ECO:0000313" key="10">
    <source>
        <dbReference type="EMBL" id="AFZ69863.1"/>
    </source>
</evidence>
<dbReference type="RefSeq" id="WP_015231761.1">
    <property type="nucleotide sequence ID" value="NC_019791.1"/>
</dbReference>
<dbReference type="NCBIfam" id="TIGR01224">
    <property type="entry name" value="hutI"/>
    <property type="match status" value="1"/>
</dbReference>
<keyword evidence="4" id="KW-0378">Hydrolase</keyword>
<dbReference type="Proteomes" id="UP000010469">
    <property type="component" value="Chromosome"/>
</dbReference>
<evidence type="ECO:0000313" key="11">
    <source>
        <dbReference type="Proteomes" id="UP000010469"/>
    </source>
</evidence>
<evidence type="ECO:0000256" key="8">
    <source>
        <dbReference type="NCBIfam" id="TIGR01224"/>
    </source>
</evidence>
<name>L0A7L5_CALLD</name>
<keyword evidence="6" id="KW-0862">Zinc</keyword>
<dbReference type="InterPro" id="IPR032466">
    <property type="entry name" value="Metal_Hydrolase"/>
</dbReference>
<keyword evidence="3" id="KW-0479">Metal-binding</keyword>
<dbReference type="Gene3D" id="2.30.40.10">
    <property type="entry name" value="Urease, subunit C, domain 1"/>
    <property type="match status" value="1"/>
</dbReference>
<evidence type="ECO:0000256" key="7">
    <source>
        <dbReference type="ARBA" id="ARBA00023004"/>
    </source>
</evidence>
<evidence type="ECO:0000259" key="9">
    <source>
        <dbReference type="Pfam" id="PF01979"/>
    </source>
</evidence>
<dbReference type="GO" id="GO:0050480">
    <property type="term" value="F:imidazolonepropionase activity"/>
    <property type="evidence" value="ECO:0007669"/>
    <property type="project" value="UniProtKB-UniRule"/>
</dbReference>
<dbReference type="STRING" id="1056495.Calag_0072"/>
<dbReference type="KEGG" id="clg:Calag_0072"/>
<dbReference type="GeneID" id="14211332"/>
<dbReference type="Pfam" id="PF01979">
    <property type="entry name" value="Amidohydro_1"/>
    <property type="match status" value="1"/>
</dbReference>
<evidence type="ECO:0000256" key="4">
    <source>
        <dbReference type="ARBA" id="ARBA00022801"/>
    </source>
</evidence>
<dbReference type="SUPFAM" id="SSF51556">
    <property type="entry name" value="Metallo-dependent hydrolases"/>
    <property type="match status" value="1"/>
</dbReference>
<evidence type="ECO:0000256" key="6">
    <source>
        <dbReference type="ARBA" id="ARBA00022833"/>
    </source>
</evidence>
<proteinExistence type="predicted"/>
<dbReference type="GO" id="GO:0019556">
    <property type="term" value="P:L-histidine catabolic process to glutamate and formamide"/>
    <property type="evidence" value="ECO:0007669"/>
    <property type="project" value="UniProtKB-UniRule"/>
</dbReference>
<dbReference type="eggNOG" id="arCOG00696">
    <property type="taxonomic scope" value="Archaea"/>
</dbReference>
<dbReference type="EMBL" id="CP003378">
    <property type="protein sequence ID" value="AFZ69863.1"/>
    <property type="molecule type" value="Genomic_DNA"/>
</dbReference>
<evidence type="ECO:0000256" key="1">
    <source>
        <dbReference type="ARBA" id="ARBA00005023"/>
    </source>
</evidence>
<dbReference type="OrthoDB" id="24954at2157"/>
<gene>
    <name evidence="10" type="ordered locus">Calag_0072</name>
</gene>
<dbReference type="GO" id="GO:0005737">
    <property type="term" value="C:cytoplasm"/>
    <property type="evidence" value="ECO:0007669"/>
    <property type="project" value="UniProtKB-UniRule"/>
</dbReference>
<evidence type="ECO:0000256" key="3">
    <source>
        <dbReference type="ARBA" id="ARBA00022723"/>
    </source>
</evidence>
<feature type="domain" description="Amidohydrolase-related" evidence="9">
    <location>
        <begin position="282"/>
        <end position="402"/>
    </location>
</feature>
<dbReference type="AlphaFoldDB" id="L0A7L5"/>
<dbReference type="FunCoup" id="L0A7L5">
    <property type="interactions" value="41"/>
</dbReference>
<dbReference type="InterPro" id="IPR011059">
    <property type="entry name" value="Metal-dep_hydrolase_composite"/>
</dbReference>
<keyword evidence="11" id="KW-1185">Reference proteome</keyword>
<dbReference type="InterPro" id="IPR006680">
    <property type="entry name" value="Amidohydro-rel"/>
</dbReference>
<keyword evidence="7" id="KW-0408">Iron</keyword>
<dbReference type="GO" id="GO:0046872">
    <property type="term" value="F:metal ion binding"/>
    <property type="evidence" value="ECO:0007669"/>
    <property type="project" value="UniProtKB-KW"/>
</dbReference>
<reference evidence="11" key="1">
    <citation type="submission" date="2012-03" db="EMBL/GenBank/DDBJ databases">
        <title>Complete genome of Caldisphaera lagunensis DSM 15908.</title>
        <authorList>
            <person name="Lucas S."/>
            <person name="Copeland A."/>
            <person name="Lapidus A."/>
            <person name="Glavina del Rio T."/>
            <person name="Dalin E."/>
            <person name="Tice H."/>
            <person name="Bruce D."/>
            <person name="Goodwin L."/>
            <person name="Pitluck S."/>
            <person name="Peters L."/>
            <person name="Mikhailova N."/>
            <person name="Teshima H."/>
            <person name="Kyrpides N."/>
            <person name="Mavromatis K."/>
            <person name="Ivanova N."/>
            <person name="Brettin T."/>
            <person name="Detter J.C."/>
            <person name="Han C."/>
            <person name="Larimer F."/>
            <person name="Land M."/>
            <person name="Hauser L."/>
            <person name="Markowitz V."/>
            <person name="Cheng J.-F."/>
            <person name="Hugenholtz P."/>
            <person name="Woyke T."/>
            <person name="Wu D."/>
            <person name="Spring S."/>
            <person name="Schroeder M."/>
            <person name="Brambilla E."/>
            <person name="Klenk H.-P."/>
            <person name="Eisen J.A."/>
        </authorList>
    </citation>
    <scope>NUCLEOTIDE SEQUENCE [LARGE SCALE GENOMIC DNA]</scope>
    <source>
        <strain evidence="11">DSM 15908 / JCM 11604 / IC-154</strain>
    </source>
</reference>
<dbReference type="EC" id="3.5.2.7" evidence="2 8"/>
<evidence type="ECO:0000256" key="5">
    <source>
        <dbReference type="ARBA" id="ARBA00022808"/>
    </source>
</evidence>
<organism evidence="10 11">
    <name type="scientific">Caldisphaera lagunensis (strain DSM 15908 / JCM 11604 / ANMR 0165 / IC-154)</name>
    <dbReference type="NCBI Taxonomy" id="1056495"/>
    <lineage>
        <taxon>Archaea</taxon>
        <taxon>Thermoproteota</taxon>
        <taxon>Thermoprotei</taxon>
        <taxon>Acidilobales</taxon>
        <taxon>Caldisphaeraceae</taxon>
        <taxon>Caldisphaera</taxon>
    </lineage>
</organism>
<keyword evidence="5" id="KW-0369">Histidine metabolism</keyword>
<dbReference type="HOGENOM" id="CLU_041647_0_1_2"/>
<comment type="pathway">
    <text evidence="1">Amino-acid degradation.</text>
</comment>
<evidence type="ECO:0000256" key="2">
    <source>
        <dbReference type="ARBA" id="ARBA00012864"/>
    </source>
</evidence>
<dbReference type="InParanoid" id="L0A7L5"/>
<protein>
    <recommendedName>
        <fullName evidence="2 8">Imidazolonepropionase</fullName>
        <ecNumber evidence="2 8">3.5.2.7</ecNumber>
    </recommendedName>
</protein>
<dbReference type="SUPFAM" id="SSF51338">
    <property type="entry name" value="Composite domain of metallo-dependent hydrolases"/>
    <property type="match status" value="1"/>
</dbReference>
<dbReference type="PANTHER" id="PTHR42752">
    <property type="entry name" value="IMIDAZOLONEPROPIONASE"/>
    <property type="match status" value="1"/>
</dbReference>
<dbReference type="PANTHER" id="PTHR42752:SF1">
    <property type="entry name" value="IMIDAZOLONEPROPIONASE-RELATED"/>
    <property type="match status" value="1"/>
</dbReference>
<dbReference type="InterPro" id="IPR005920">
    <property type="entry name" value="HutI"/>
</dbReference>